<evidence type="ECO:0000313" key="2">
    <source>
        <dbReference type="Proteomes" id="UP000064715"/>
    </source>
</evidence>
<proteinExistence type="predicted"/>
<comment type="caution">
    <text evidence="1">The sequence shown here is derived from an EMBL/GenBank/DDBJ whole genome shotgun (WGS) entry which is preliminary data.</text>
</comment>
<dbReference type="OrthoDB" id="5999836at2"/>
<name>A0A0X4EJR5_9ENTR</name>
<sequence length="322" mass="36627">MSFINVNKLKYISNIILVGLIMDGGFFNDINEKITNAAFGKNGKCFLLIDASLEQYQSELFFSDILREYKSYPVTFHQEELQGALPLYLFPLSASSERDGQLFKNSIYHSLNELKIEKLESGEGRSVCAWISTDLTGEQLAEQVALSAVQSIQSGGDILLRYYDPSVFGLLMSILDKWQKQQLLSNINTWSYIDGDGIAQVVNGDGESKKKLNYSLGLTERNALELRRISVVNNILRAYRKMKVSHRLSECEVMKLLRPALCYYYSTFSMSDSDVIDFGLDVLRVQRLFYQDGIFEGFMFSNHSKIPQSYSDIKSRIDSVAF</sequence>
<dbReference type="Proteomes" id="UP000064715">
    <property type="component" value="Unassembled WGS sequence"/>
</dbReference>
<gene>
    <name evidence="1" type="ORF">AWI28_20770</name>
</gene>
<accession>A0A0X4EJR5</accession>
<reference evidence="2" key="1">
    <citation type="submission" date="2016-01" db="EMBL/GenBank/DDBJ databases">
        <title>WGS of SAMN04407783.</title>
        <authorList>
            <person name="Adams M."/>
            <person name="Sutton G."/>
            <person name="Nelson K."/>
            <person name="Thaden J."/>
            <person name="Fowler V."/>
            <person name="Mccorrison J."/>
            <person name="Sanka R."/>
            <person name="Brinkac L."/>
            <person name="Nierman W."/>
        </authorList>
    </citation>
    <scope>NUCLEOTIDE SEQUENCE [LARGE SCALE GENOMIC DNA]</scope>
    <source>
        <strain evidence="2">GN04363</strain>
    </source>
</reference>
<protein>
    <submittedName>
        <fullName evidence="1">Uncharacterized protein</fullName>
    </submittedName>
</protein>
<dbReference type="RefSeq" id="WP_059312039.1">
    <property type="nucleotide sequence ID" value="NZ_LRCR01000031.1"/>
</dbReference>
<dbReference type="AlphaFoldDB" id="A0A0X4EJR5"/>
<keyword evidence="2" id="KW-1185">Reference proteome</keyword>
<evidence type="ECO:0000313" key="1">
    <source>
        <dbReference type="EMBL" id="KUQ81891.1"/>
    </source>
</evidence>
<organism evidence="1 2">
    <name type="scientific">Enterobacter genomosp. O</name>
    <dbReference type="NCBI Taxonomy" id="2364150"/>
    <lineage>
        <taxon>Bacteria</taxon>
        <taxon>Pseudomonadati</taxon>
        <taxon>Pseudomonadota</taxon>
        <taxon>Gammaproteobacteria</taxon>
        <taxon>Enterobacterales</taxon>
        <taxon>Enterobacteriaceae</taxon>
        <taxon>Enterobacter</taxon>
        <taxon>Enterobacter cloacae complex</taxon>
        <taxon>Enterobacter cloacae complex clade O</taxon>
    </lineage>
</organism>
<dbReference type="EMBL" id="LRCR01000031">
    <property type="protein sequence ID" value="KUQ81891.1"/>
    <property type="molecule type" value="Genomic_DNA"/>
</dbReference>